<feature type="domain" description="IclR-ED" evidence="6">
    <location>
        <begin position="99"/>
        <end position="279"/>
    </location>
</feature>
<dbReference type="PROSITE" id="PS51077">
    <property type="entry name" value="HTH_ICLR"/>
    <property type="match status" value="1"/>
</dbReference>
<dbReference type="Gene3D" id="3.30.450.40">
    <property type="match status" value="1"/>
</dbReference>
<evidence type="ECO:0000256" key="4">
    <source>
        <dbReference type="SAM" id="MobiDB-lite"/>
    </source>
</evidence>
<gene>
    <name evidence="7" type="ORF">M2283_004572</name>
</gene>
<dbReference type="PANTHER" id="PTHR30136:SF24">
    <property type="entry name" value="HTH-TYPE TRANSCRIPTIONAL REPRESSOR ALLR"/>
    <property type="match status" value="1"/>
</dbReference>
<dbReference type="Pfam" id="PF09339">
    <property type="entry name" value="HTH_IclR"/>
    <property type="match status" value="1"/>
</dbReference>
<evidence type="ECO:0000313" key="7">
    <source>
        <dbReference type="EMBL" id="MDH6217254.1"/>
    </source>
</evidence>
<dbReference type="InterPro" id="IPR029016">
    <property type="entry name" value="GAF-like_dom_sf"/>
</dbReference>
<organism evidence="7 8">
    <name type="scientific">Streptomyces pseudovenezuelae</name>
    <dbReference type="NCBI Taxonomy" id="67350"/>
    <lineage>
        <taxon>Bacteria</taxon>
        <taxon>Bacillati</taxon>
        <taxon>Actinomycetota</taxon>
        <taxon>Actinomycetes</taxon>
        <taxon>Kitasatosporales</taxon>
        <taxon>Streptomycetaceae</taxon>
        <taxon>Streptomyces</taxon>
        <taxon>Streptomyces aurantiacus group</taxon>
    </lineage>
</organism>
<keyword evidence="8" id="KW-1185">Reference proteome</keyword>
<accession>A0ABT6LLT3</accession>
<comment type="caution">
    <text evidence="7">The sequence shown here is derived from an EMBL/GenBank/DDBJ whole genome shotgun (WGS) entry which is preliminary data.</text>
</comment>
<dbReference type="PANTHER" id="PTHR30136">
    <property type="entry name" value="HELIX-TURN-HELIX TRANSCRIPTIONAL REGULATOR, ICLR FAMILY"/>
    <property type="match status" value="1"/>
</dbReference>
<proteinExistence type="predicted"/>
<evidence type="ECO:0000256" key="3">
    <source>
        <dbReference type="ARBA" id="ARBA00023163"/>
    </source>
</evidence>
<evidence type="ECO:0000259" key="5">
    <source>
        <dbReference type="PROSITE" id="PS51077"/>
    </source>
</evidence>
<dbReference type="InterPro" id="IPR014757">
    <property type="entry name" value="Tscrpt_reg_IclR_C"/>
</dbReference>
<name>A0ABT6LLT3_9ACTN</name>
<dbReference type="Gene3D" id="1.10.10.10">
    <property type="entry name" value="Winged helix-like DNA-binding domain superfamily/Winged helix DNA-binding domain"/>
    <property type="match status" value="1"/>
</dbReference>
<dbReference type="SUPFAM" id="SSF46785">
    <property type="entry name" value="Winged helix' DNA-binding domain"/>
    <property type="match status" value="1"/>
</dbReference>
<dbReference type="Pfam" id="PF01614">
    <property type="entry name" value="IclR_C"/>
    <property type="match status" value="1"/>
</dbReference>
<dbReference type="SMART" id="SM00346">
    <property type="entry name" value="HTH_ICLR"/>
    <property type="match status" value="1"/>
</dbReference>
<dbReference type="InterPro" id="IPR036390">
    <property type="entry name" value="WH_DNA-bd_sf"/>
</dbReference>
<evidence type="ECO:0000256" key="2">
    <source>
        <dbReference type="ARBA" id="ARBA00023125"/>
    </source>
</evidence>
<dbReference type="PROSITE" id="PS51078">
    <property type="entry name" value="ICLR_ED"/>
    <property type="match status" value="1"/>
</dbReference>
<dbReference type="RefSeq" id="WP_280878171.1">
    <property type="nucleotide sequence ID" value="NZ_JARXVH010000006.1"/>
</dbReference>
<dbReference type="Proteomes" id="UP001160499">
    <property type="component" value="Unassembled WGS sequence"/>
</dbReference>
<evidence type="ECO:0000313" key="8">
    <source>
        <dbReference type="Proteomes" id="UP001160499"/>
    </source>
</evidence>
<sequence length="280" mass="29746">MPTSKPQRSTDSDADSDTDEAPPAAERSGGSAGRVQSLERAITLLEATADSSPDGDTAANLAARCGINRATAWRLLSTLEQSGLVERSPVTNRYTVGFAVARMASVAGFDGLIRRAHGTLRRVSEQTGDTANLAVVRQLGLTYIDEVTPPVVLSAKWLGRQAPLHATSTGKALLAWLPAEEAESLLTEPLTAFTDTTVTDRGRLAAELAETRERGYSVCVGEMERNLYGVSAPVFGNRTRPFAIVSIWGPQDRVPESRFADLGVLALGAADEIARAARAV</sequence>
<keyword evidence="2 7" id="KW-0238">DNA-binding</keyword>
<feature type="region of interest" description="Disordered" evidence="4">
    <location>
        <begin position="1"/>
        <end position="36"/>
    </location>
</feature>
<dbReference type="EMBL" id="JARXVH010000006">
    <property type="protein sequence ID" value="MDH6217254.1"/>
    <property type="molecule type" value="Genomic_DNA"/>
</dbReference>
<evidence type="ECO:0000259" key="6">
    <source>
        <dbReference type="PROSITE" id="PS51078"/>
    </source>
</evidence>
<dbReference type="GO" id="GO:0003677">
    <property type="term" value="F:DNA binding"/>
    <property type="evidence" value="ECO:0007669"/>
    <property type="project" value="UniProtKB-KW"/>
</dbReference>
<dbReference type="InterPro" id="IPR036388">
    <property type="entry name" value="WH-like_DNA-bd_sf"/>
</dbReference>
<keyword evidence="1" id="KW-0805">Transcription regulation</keyword>
<protein>
    <submittedName>
        <fullName evidence="7">DNA-binding IclR family transcriptional regulator</fullName>
    </submittedName>
</protein>
<keyword evidence="3" id="KW-0804">Transcription</keyword>
<evidence type="ECO:0000256" key="1">
    <source>
        <dbReference type="ARBA" id="ARBA00023015"/>
    </source>
</evidence>
<feature type="domain" description="HTH iclR-type" evidence="5">
    <location>
        <begin position="35"/>
        <end position="98"/>
    </location>
</feature>
<dbReference type="InterPro" id="IPR005471">
    <property type="entry name" value="Tscrpt_reg_IclR_N"/>
</dbReference>
<dbReference type="SUPFAM" id="SSF55781">
    <property type="entry name" value="GAF domain-like"/>
    <property type="match status" value="1"/>
</dbReference>
<dbReference type="InterPro" id="IPR050707">
    <property type="entry name" value="HTH_MetabolicPath_Reg"/>
</dbReference>
<reference evidence="7 8" key="1">
    <citation type="submission" date="2023-04" db="EMBL/GenBank/DDBJ databases">
        <title>Forest soil microbial communities from Buena Vista Peninsula, Colon Province, Panama.</title>
        <authorList>
            <person name="Bouskill N."/>
        </authorList>
    </citation>
    <scope>NUCLEOTIDE SEQUENCE [LARGE SCALE GENOMIC DNA]</scope>
    <source>
        <strain evidence="7 8">GGS1</strain>
    </source>
</reference>